<dbReference type="Gene3D" id="1.10.238.10">
    <property type="entry name" value="EF-hand"/>
    <property type="match status" value="1"/>
</dbReference>
<dbReference type="GO" id="GO:0016779">
    <property type="term" value="F:nucleotidyltransferase activity"/>
    <property type="evidence" value="ECO:0007669"/>
    <property type="project" value="UniProtKB-KW"/>
</dbReference>
<dbReference type="Pfam" id="PF00571">
    <property type="entry name" value="CBS"/>
    <property type="match status" value="2"/>
</dbReference>
<dbReference type="InterPro" id="IPR001667">
    <property type="entry name" value="DDH_dom"/>
</dbReference>
<feature type="region of interest" description="Disordered" evidence="10">
    <location>
        <begin position="631"/>
        <end position="662"/>
    </location>
</feature>
<feature type="region of interest" description="Disordered" evidence="10">
    <location>
        <begin position="69"/>
        <end position="105"/>
    </location>
</feature>
<keyword evidence="6" id="KW-0106">Calcium</keyword>
<evidence type="ECO:0000256" key="3">
    <source>
        <dbReference type="ARBA" id="ARBA00022695"/>
    </source>
</evidence>
<dbReference type="SMART" id="SM00054">
    <property type="entry name" value="EFh"/>
    <property type="match status" value="2"/>
</dbReference>
<evidence type="ECO:0000259" key="12">
    <source>
        <dbReference type="PROSITE" id="PS51371"/>
    </source>
</evidence>
<dbReference type="SUPFAM" id="SSF47473">
    <property type="entry name" value="EF-hand"/>
    <property type="match status" value="1"/>
</dbReference>
<dbReference type="GO" id="GO:0008033">
    <property type="term" value="P:tRNA processing"/>
    <property type="evidence" value="ECO:0007669"/>
    <property type="project" value="UniProtKB-KW"/>
</dbReference>
<dbReference type="Proteomes" id="UP001530293">
    <property type="component" value="Unassembled WGS sequence"/>
</dbReference>
<evidence type="ECO:0000256" key="7">
    <source>
        <dbReference type="ARBA" id="ARBA00022842"/>
    </source>
</evidence>
<evidence type="ECO:0000256" key="6">
    <source>
        <dbReference type="ARBA" id="ARBA00022837"/>
    </source>
</evidence>
<evidence type="ECO:0000256" key="9">
    <source>
        <dbReference type="PROSITE-ProRule" id="PRU00703"/>
    </source>
</evidence>
<dbReference type="InterPro" id="IPR038763">
    <property type="entry name" value="DHH_sf"/>
</dbReference>
<keyword evidence="3" id="KW-0548">Nucleotidyltransferase</keyword>
<feature type="region of interest" description="Disordered" evidence="10">
    <location>
        <begin position="375"/>
        <end position="394"/>
    </location>
</feature>
<gene>
    <name evidence="13" type="ORF">ACHAWU_010099</name>
</gene>
<dbReference type="InterPro" id="IPR011992">
    <property type="entry name" value="EF-hand-dom_pair"/>
</dbReference>
<dbReference type="GO" id="GO:0000166">
    <property type="term" value="F:nucleotide binding"/>
    <property type="evidence" value="ECO:0007669"/>
    <property type="project" value="UniProtKB-KW"/>
</dbReference>
<feature type="region of interest" description="Disordered" evidence="10">
    <location>
        <begin position="586"/>
        <end position="613"/>
    </location>
</feature>
<dbReference type="PANTHER" id="PTHR47788">
    <property type="entry name" value="POLYA POLYMERASE"/>
    <property type="match status" value="1"/>
</dbReference>
<protein>
    <recommendedName>
        <fullName evidence="15">Calmodulin</fullName>
    </recommendedName>
</protein>
<comment type="cofactor">
    <cofactor evidence="1">
        <name>Mg(2+)</name>
        <dbReference type="ChEBI" id="CHEBI:18420"/>
    </cofactor>
</comment>
<feature type="region of interest" description="Disordered" evidence="10">
    <location>
        <begin position="118"/>
        <end position="140"/>
    </location>
</feature>
<keyword evidence="9" id="KW-0129">CBS domain</keyword>
<feature type="domain" description="EF-hand" evidence="11">
    <location>
        <begin position="713"/>
        <end position="748"/>
    </location>
</feature>
<dbReference type="Pfam" id="PF13499">
    <property type="entry name" value="EF-hand_7"/>
    <property type="match status" value="1"/>
</dbReference>
<keyword evidence="4" id="KW-0479">Metal-binding</keyword>
<feature type="compositionally biased region" description="Gly residues" evidence="10">
    <location>
        <begin position="586"/>
        <end position="598"/>
    </location>
</feature>
<dbReference type="InterPro" id="IPR052390">
    <property type="entry name" value="tRNA_nt/polyA_polymerase"/>
</dbReference>
<feature type="domain" description="EF-hand" evidence="11">
    <location>
        <begin position="677"/>
        <end position="712"/>
    </location>
</feature>
<evidence type="ECO:0008006" key="15">
    <source>
        <dbReference type="Google" id="ProtNLM"/>
    </source>
</evidence>
<name>A0ABD3ME94_9STRA</name>
<keyword evidence="8" id="KW-0694">RNA-binding</keyword>
<feature type="region of interest" description="Disordered" evidence="10">
    <location>
        <begin position="205"/>
        <end position="264"/>
    </location>
</feature>
<dbReference type="InterPro" id="IPR018247">
    <property type="entry name" value="EF_Hand_1_Ca_BS"/>
</dbReference>
<dbReference type="SMART" id="SM00116">
    <property type="entry name" value="CBS"/>
    <property type="match status" value="2"/>
</dbReference>
<keyword evidence="5" id="KW-0547">Nucleotide-binding</keyword>
<dbReference type="CDD" id="cd00051">
    <property type="entry name" value="EFh"/>
    <property type="match status" value="1"/>
</dbReference>
<organism evidence="13 14">
    <name type="scientific">Discostella pseudostelligera</name>
    <dbReference type="NCBI Taxonomy" id="259834"/>
    <lineage>
        <taxon>Eukaryota</taxon>
        <taxon>Sar</taxon>
        <taxon>Stramenopiles</taxon>
        <taxon>Ochrophyta</taxon>
        <taxon>Bacillariophyta</taxon>
        <taxon>Coscinodiscophyceae</taxon>
        <taxon>Thalassiosirophycidae</taxon>
        <taxon>Stephanodiscales</taxon>
        <taxon>Stephanodiscaceae</taxon>
        <taxon>Discostella</taxon>
    </lineage>
</organism>
<dbReference type="Pfam" id="PF01368">
    <property type="entry name" value="DHH"/>
    <property type="match status" value="1"/>
</dbReference>
<keyword evidence="7" id="KW-0460">Magnesium</keyword>
<dbReference type="SUPFAM" id="SSF64182">
    <property type="entry name" value="DHH phosphoesterases"/>
    <property type="match status" value="2"/>
</dbReference>
<evidence type="ECO:0000313" key="14">
    <source>
        <dbReference type="Proteomes" id="UP001530293"/>
    </source>
</evidence>
<dbReference type="Pfam" id="PF02272">
    <property type="entry name" value="DHHA1"/>
    <property type="match status" value="1"/>
</dbReference>
<comment type="caution">
    <text evidence="13">The sequence shown here is derived from an EMBL/GenBank/DDBJ whole genome shotgun (WGS) entry which is preliminary data.</text>
</comment>
<keyword evidence="2" id="KW-0819">tRNA processing</keyword>
<feature type="domain" description="CBS" evidence="12">
    <location>
        <begin position="928"/>
        <end position="985"/>
    </location>
</feature>
<accession>A0ABD3ME94</accession>
<dbReference type="Gene3D" id="3.90.1640.10">
    <property type="entry name" value="inorganic pyrophosphatase (n-terminal core)"/>
    <property type="match status" value="1"/>
</dbReference>
<feature type="compositionally biased region" description="Basic and acidic residues" evidence="10">
    <location>
        <begin position="378"/>
        <end position="391"/>
    </location>
</feature>
<keyword evidence="14" id="KW-1185">Reference proteome</keyword>
<dbReference type="PROSITE" id="PS00018">
    <property type="entry name" value="EF_HAND_1"/>
    <property type="match status" value="2"/>
</dbReference>
<evidence type="ECO:0000256" key="4">
    <source>
        <dbReference type="ARBA" id="ARBA00022723"/>
    </source>
</evidence>
<dbReference type="InterPro" id="IPR002048">
    <property type="entry name" value="EF_hand_dom"/>
</dbReference>
<evidence type="ECO:0000256" key="2">
    <source>
        <dbReference type="ARBA" id="ARBA00022694"/>
    </source>
</evidence>
<feature type="compositionally biased region" description="Basic and acidic residues" evidence="10">
    <location>
        <begin position="212"/>
        <end position="233"/>
    </location>
</feature>
<evidence type="ECO:0000256" key="1">
    <source>
        <dbReference type="ARBA" id="ARBA00001946"/>
    </source>
</evidence>
<sequence>MPSDSNHSRRRRPTKSATDPSSLTMVLAGVLLLLVESECRKSSSVCGGIHPYYCRGTSTKPVGFTFYSPSSLSPRSLRSSFSRSPLRLSSSGDKDILPTPTAPAPASIGLLVDAAEGDHDESALRSTSSTSPNHDEDTDDDAYLDQLFESLAKHSKRKSGEPSSSKPDHFKLVDFIEQSVGIQGSTAEDKKIRGRAKNKDDAIGAISVDGNAEPKRRRDDKISDLDNYVDDRPAASSKVTSDHSASTKLKVARESKPTPPLKVSPIRRLDDAHVAMMEEQPPPSVNENREAPYNVVCTHITADFDTLASAIGLAKLWSLGIYDEDIDEDQEKSVVHGPLPTYVVLPRGAHPDVQRFLSLHKHLFPIRSLKSLPGFSDNELKKGKNSEHDNPNEGLQRVGLVDAQRRDRLGPADILLPHAKLGVTIVDHHVDAESDIEQARHYVVEHVGSVSTMIAERIKNKDVELTEAEATILALGIHSDTGSLVYDSTTPKDASMLGWAMEMGASQTAIAEHAKPTMSGEQQGVLTQALVNINSTTVHGVTISTVLLSADGFIPGLASVTKDALDLSSSDVFLLAVCYEATRGAKGGGTGDSSGGGKTRGKNNNTTTKNAGGTILSKDANERLQQAKRKTVKALSRRDTDAGATEAPQLLPGIGGDRSTGSSMINSDRWKGGEIAFQRQRLAATFAFYDTNRSGFLDKDEILQALAAAGYVISPENFDSLISFIDRDGNGKIDFEEFVHFYTDMEEQNKWDALRSEIEGKPPSSPSTMTIIGRVKAGVNVRNVNLNKLFQKFNGGGHPKAASATAKLEDESEAKKVLQDLVDELIENSLDKQLTVGDFMQSPVLSAKPTMTEKQVEDLFIRYDVRALPVVDDDNRVIGLVSYKEVAAAKMRLLNKQEKRLRQIEKAAMQGKPMPEERPLESALKGWMKQHVQTVEASQTMAEVENILLETDVGCIPVVVDNTKQLIGMVTRTDILRQHRYYSSLRYHNKGFSDSIAARKPIIELRKKLKKFDIENE</sequence>
<evidence type="ECO:0000259" key="11">
    <source>
        <dbReference type="PROSITE" id="PS50222"/>
    </source>
</evidence>
<dbReference type="PANTHER" id="PTHR47788:SF1">
    <property type="entry name" value="A-ADDING TRNA NUCLEOTIDYLTRANSFERASE"/>
    <property type="match status" value="1"/>
</dbReference>
<keyword evidence="3" id="KW-0808">Transferase</keyword>
<dbReference type="PROSITE" id="PS51371">
    <property type="entry name" value="CBS"/>
    <property type="match status" value="2"/>
</dbReference>
<evidence type="ECO:0000256" key="5">
    <source>
        <dbReference type="ARBA" id="ARBA00022741"/>
    </source>
</evidence>
<dbReference type="GO" id="GO:0046872">
    <property type="term" value="F:metal ion binding"/>
    <property type="evidence" value="ECO:0007669"/>
    <property type="project" value="UniProtKB-KW"/>
</dbReference>
<dbReference type="InterPro" id="IPR046342">
    <property type="entry name" value="CBS_dom_sf"/>
</dbReference>
<dbReference type="CDD" id="cd02205">
    <property type="entry name" value="CBS_pair_SF"/>
    <property type="match status" value="1"/>
</dbReference>
<feature type="compositionally biased region" description="Low complexity" evidence="10">
    <location>
        <begin position="69"/>
        <end position="91"/>
    </location>
</feature>
<evidence type="ECO:0000313" key="13">
    <source>
        <dbReference type="EMBL" id="KAL3761922.1"/>
    </source>
</evidence>
<feature type="domain" description="CBS" evidence="12">
    <location>
        <begin position="840"/>
        <end position="898"/>
    </location>
</feature>
<dbReference type="AlphaFoldDB" id="A0ABD3ME94"/>
<dbReference type="Gene3D" id="3.10.580.10">
    <property type="entry name" value="CBS-domain"/>
    <property type="match status" value="1"/>
</dbReference>
<dbReference type="SUPFAM" id="SSF54631">
    <property type="entry name" value="CBS-domain pair"/>
    <property type="match status" value="1"/>
</dbReference>
<reference evidence="13 14" key="1">
    <citation type="submission" date="2024-10" db="EMBL/GenBank/DDBJ databases">
        <title>Updated reference genomes for cyclostephanoid diatoms.</title>
        <authorList>
            <person name="Roberts W.R."/>
            <person name="Alverson A.J."/>
        </authorList>
    </citation>
    <scope>NUCLEOTIDE SEQUENCE [LARGE SCALE GENOMIC DNA]</scope>
    <source>
        <strain evidence="13 14">AJA232-27</strain>
    </source>
</reference>
<feature type="compositionally biased region" description="Low complexity" evidence="10">
    <location>
        <begin position="602"/>
        <end position="613"/>
    </location>
</feature>
<dbReference type="GO" id="GO:0003723">
    <property type="term" value="F:RNA binding"/>
    <property type="evidence" value="ECO:0007669"/>
    <property type="project" value="UniProtKB-KW"/>
</dbReference>
<proteinExistence type="predicted"/>
<feature type="region of interest" description="Disordered" evidence="10">
    <location>
        <begin position="1"/>
        <end position="20"/>
    </location>
</feature>
<evidence type="ECO:0000256" key="8">
    <source>
        <dbReference type="ARBA" id="ARBA00022884"/>
    </source>
</evidence>
<dbReference type="InterPro" id="IPR000644">
    <property type="entry name" value="CBS_dom"/>
</dbReference>
<dbReference type="InterPro" id="IPR003156">
    <property type="entry name" value="DHHA1_dom"/>
</dbReference>
<dbReference type="EMBL" id="JALLBG020000144">
    <property type="protein sequence ID" value="KAL3761922.1"/>
    <property type="molecule type" value="Genomic_DNA"/>
</dbReference>
<dbReference type="PROSITE" id="PS50222">
    <property type="entry name" value="EF_HAND_2"/>
    <property type="match status" value="2"/>
</dbReference>
<feature type="compositionally biased region" description="Polar residues" evidence="10">
    <location>
        <begin position="237"/>
        <end position="247"/>
    </location>
</feature>
<evidence type="ECO:0000256" key="10">
    <source>
        <dbReference type="SAM" id="MobiDB-lite"/>
    </source>
</evidence>